<reference evidence="9" key="2">
    <citation type="submission" date="2025-09" db="UniProtKB">
        <authorList>
            <consortium name="Ensembl"/>
        </authorList>
    </citation>
    <scope>IDENTIFICATION</scope>
</reference>
<feature type="domain" description="Albumin" evidence="8">
    <location>
        <begin position="181"/>
        <end position="373"/>
    </location>
</feature>
<keyword evidence="2" id="KW-0964">Secreted</keyword>
<dbReference type="Proteomes" id="UP000594220">
    <property type="component" value="Unplaced"/>
</dbReference>
<feature type="disulfide bond" evidence="7">
    <location>
        <begin position="354"/>
        <end position="363"/>
    </location>
</feature>
<accession>A0A7M4EIA0</accession>
<dbReference type="PANTHER" id="PTHR11385:SF14">
    <property type="entry name" value="AFAMIN"/>
    <property type="match status" value="1"/>
</dbReference>
<dbReference type="PANTHER" id="PTHR11385">
    <property type="entry name" value="SERUM ALBUMIN-RELATED"/>
    <property type="match status" value="1"/>
</dbReference>
<evidence type="ECO:0000313" key="9">
    <source>
        <dbReference type="Ensembl" id="ENSCPRP00005010158.1"/>
    </source>
</evidence>
<name>A0A7M4EIA0_CROPO</name>
<feature type="disulfide bond" evidence="7">
    <location>
        <begin position="239"/>
        <end position="247"/>
    </location>
</feature>
<dbReference type="PIRSF" id="PIRSF002520">
    <property type="entry name" value="Serum_albumin_subgroup"/>
    <property type="match status" value="1"/>
</dbReference>
<dbReference type="InterPro" id="IPR021177">
    <property type="entry name" value="Serum_albumin/AFP/Afamin"/>
</dbReference>
<feature type="disulfide bond" evidence="7">
    <location>
        <begin position="493"/>
        <end position="538"/>
    </location>
</feature>
<dbReference type="PROSITE" id="PS00212">
    <property type="entry name" value="ALBUMIN_1"/>
    <property type="match status" value="1"/>
</dbReference>
<evidence type="ECO:0000256" key="4">
    <source>
        <dbReference type="ARBA" id="ARBA00022737"/>
    </source>
</evidence>
<comment type="subcellular location">
    <subcellularLocation>
        <location evidence="1">Secreted</location>
    </subcellularLocation>
</comment>
<dbReference type="CDD" id="cd00015">
    <property type="entry name" value="ALBUMIN"/>
    <property type="match status" value="1"/>
</dbReference>
<feature type="disulfide bond" evidence="7">
    <location>
        <begin position="157"/>
        <end position="171"/>
    </location>
</feature>
<feature type="disulfide bond" evidence="7">
    <location>
        <begin position="455"/>
        <end position="466"/>
    </location>
</feature>
<dbReference type="InterPro" id="IPR014760">
    <property type="entry name" value="Serum_albumin_N"/>
</dbReference>
<evidence type="ECO:0000256" key="7">
    <source>
        <dbReference type="PIRSR" id="PIRSR002520-2"/>
    </source>
</evidence>
<keyword evidence="4" id="KW-0677">Repeat</keyword>
<feature type="disulfide bond" evidence="7">
    <location>
        <begin position="537"/>
        <end position="546"/>
    </location>
</feature>
<feature type="disulfide bond" evidence="7">
    <location>
        <begin position="416"/>
        <end position="427"/>
    </location>
</feature>
<dbReference type="Pfam" id="PF00273">
    <property type="entry name" value="Serum_albumin"/>
    <property type="match status" value="3"/>
</dbReference>
<sequence length="561" mass="64280">MSEKSQTDQELKKLSMVMFAQYMQKVSFEKAAKMVDDVTDLAKECVADARDPKCAKPLTTFFLAEICQEEGLTGITECCAKDDSERNECFLSHKNVTQGFIHPFKNPELEKACSDYADNQNSLVGYFIYEISRRHPFLYAPTILFTAYNYEKMMNNCCSAKNNPNFNLTECFVKQAPVVMKPVKEDCSLQEHTCEIQKKFGERTLKALTLAFFSQKFPKAEFDTMMKITMDIVEIHEKCCQGDMLACMHDRAEFTSYVCSHQDAISSKIQNCCEKPVLERIKCIFMSENDDKPTGLSPQVRQFIEDQDVCKHFEEEKDVYLARFLYEYSRRHPEFSVLMLSRIGRGYHGLLEKCCKTGSPQECYGTGEEELRKHIQESIAVLKTNCEQYKELGDYAFQNEYLIQFTKQMVAVASRCCQLSDDKQMLCSDGYLDLVVGEICRRQGTDPINQNVCHCCDESYALRTSCIASLNVDEKYVPIPLTPSLFTFDEGLCTTEEYKLQEKKQNLLINLIKHKLHITKEQLDSITTAFTTFREKCCKVDNHNACFAEEASCGTLSPVST</sequence>
<evidence type="ECO:0000259" key="8">
    <source>
        <dbReference type="PROSITE" id="PS51438"/>
    </source>
</evidence>
<dbReference type="InterPro" id="IPR000264">
    <property type="entry name" value="ALB/AFP/VDB"/>
</dbReference>
<dbReference type="PRINTS" id="PR00802">
    <property type="entry name" value="SERUMALBUMIN"/>
</dbReference>
<feature type="disulfide bond" evidence="7">
    <location>
        <begin position="386"/>
        <end position="417"/>
    </location>
</feature>
<keyword evidence="3" id="KW-0732">Signal</keyword>
<feature type="disulfide bond" evidence="7">
    <location>
        <begin position="310"/>
        <end position="355"/>
    </location>
</feature>
<dbReference type="Ensembl" id="ENSCPRT00005011965.1">
    <property type="protein sequence ID" value="ENSCPRP00005010158.1"/>
    <property type="gene ID" value="ENSCPRG00005007171.1"/>
</dbReference>
<feature type="disulfide bond" evidence="7">
    <location>
        <begin position="194"/>
        <end position="240"/>
    </location>
</feature>
<proteinExistence type="predicted"/>
<dbReference type="FunFam" id="1.10.246.10:FF:000001">
    <property type="entry name" value="Serum albumin"/>
    <property type="match status" value="1"/>
</dbReference>
<feature type="disulfide bond" evidence="7">
    <location>
        <begin position="259"/>
        <end position="273"/>
    </location>
</feature>
<keyword evidence="5 7" id="KW-1015">Disulfide bond</keyword>
<dbReference type="InterPro" id="IPR020858">
    <property type="entry name" value="Serum_albumin-like"/>
</dbReference>
<feature type="binding site" evidence="6">
    <location>
        <position position="243"/>
    </location>
    <ligand>
        <name>Zn(2+)</name>
        <dbReference type="ChEBI" id="CHEBI:29105"/>
    </ligand>
</feature>
<dbReference type="OMA" id="HEECCRG"/>
<keyword evidence="6" id="KW-0106">Calcium</keyword>
<feature type="binding site" evidence="6">
    <location>
        <position position="243"/>
    </location>
    <ligand>
        <name>Ca(2+)</name>
        <dbReference type="ChEBI" id="CHEBI:29108"/>
        <label>1</label>
    </ligand>
</feature>
<feature type="disulfide bond" evidence="7">
    <location>
        <begin position="440"/>
        <end position="456"/>
    </location>
</feature>
<dbReference type="SUPFAM" id="SSF48552">
    <property type="entry name" value="Serum albumin-like"/>
    <property type="match status" value="3"/>
</dbReference>
<evidence type="ECO:0000256" key="2">
    <source>
        <dbReference type="ARBA" id="ARBA00022525"/>
    </source>
</evidence>
<dbReference type="AlphaFoldDB" id="A0A7M4EIA0"/>
<dbReference type="PROSITE" id="PS51438">
    <property type="entry name" value="ALBUMIN_2"/>
    <property type="match status" value="3"/>
</dbReference>
<evidence type="ECO:0000256" key="3">
    <source>
        <dbReference type="ARBA" id="ARBA00022729"/>
    </source>
</evidence>
<organism evidence="9 10">
    <name type="scientific">Crocodylus porosus</name>
    <name type="common">Saltwater crocodile</name>
    <name type="synonym">Estuarine crocodile</name>
    <dbReference type="NCBI Taxonomy" id="8502"/>
    <lineage>
        <taxon>Eukaryota</taxon>
        <taxon>Metazoa</taxon>
        <taxon>Chordata</taxon>
        <taxon>Craniata</taxon>
        <taxon>Vertebrata</taxon>
        <taxon>Euteleostomi</taxon>
        <taxon>Archelosauria</taxon>
        <taxon>Archosauria</taxon>
        <taxon>Crocodylia</taxon>
        <taxon>Longirostres</taxon>
        <taxon>Crocodylidae</taxon>
        <taxon>Crocodylus</taxon>
    </lineage>
</organism>
<evidence type="ECO:0000313" key="10">
    <source>
        <dbReference type="Proteomes" id="UP000594220"/>
    </source>
</evidence>
<evidence type="ECO:0000256" key="6">
    <source>
        <dbReference type="PIRSR" id="PIRSR002520-1"/>
    </source>
</evidence>
<dbReference type="PRINTS" id="PR00803">
    <property type="entry name" value="AFETOPROTEIN"/>
</dbReference>
<dbReference type="GO" id="GO:0072562">
    <property type="term" value="C:blood microparticle"/>
    <property type="evidence" value="ECO:0007669"/>
    <property type="project" value="TreeGrafter"/>
</dbReference>
<feature type="disulfide bond" evidence="7">
    <location>
        <begin position="113"/>
        <end position="158"/>
    </location>
</feature>
<keyword evidence="6" id="KW-0862">Zinc</keyword>
<dbReference type="GO" id="GO:0005737">
    <property type="term" value="C:cytoplasm"/>
    <property type="evidence" value="ECO:0007669"/>
    <property type="project" value="TreeGrafter"/>
</dbReference>
<evidence type="ECO:0000256" key="1">
    <source>
        <dbReference type="ARBA" id="ARBA00004613"/>
    </source>
</evidence>
<dbReference type="Gene3D" id="1.10.246.10">
    <property type="match status" value="6"/>
</dbReference>
<feature type="disulfide bond" evidence="7">
    <location>
        <begin position="78"/>
        <end position="89"/>
    </location>
</feature>
<dbReference type="InterPro" id="IPR020857">
    <property type="entry name" value="Serum_albumin_CS"/>
</dbReference>
<dbReference type="SMART" id="SM00103">
    <property type="entry name" value="ALBUMIN"/>
    <property type="match status" value="3"/>
</dbReference>
<feature type="domain" description="Albumin" evidence="8">
    <location>
        <begin position="374"/>
        <end position="555"/>
    </location>
</feature>
<keyword evidence="10" id="KW-1185">Reference proteome</keyword>
<feature type="disulfide bond" evidence="7">
    <location>
        <begin position="67"/>
        <end position="79"/>
    </location>
</feature>
<feature type="disulfide bond" evidence="7">
    <location>
        <begin position="272"/>
        <end position="283"/>
    </location>
</feature>
<feature type="domain" description="Albumin" evidence="8">
    <location>
        <begin position="1"/>
        <end position="180"/>
    </location>
</feature>
<dbReference type="FunFam" id="1.10.246.10:FF:000002">
    <property type="entry name" value="Serum albumin"/>
    <property type="match status" value="2"/>
</dbReference>
<dbReference type="GO" id="GO:0046872">
    <property type="term" value="F:metal ion binding"/>
    <property type="evidence" value="ECO:0007669"/>
    <property type="project" value="UniProtKB-KW"/>
</dbReference>
<keyword evidence="6" id="KW-0479">Metal-binding</keyword>
<dbReference type="GeneTree" id="ENSGT00390000000113"/>
<feature type="disulfide bond" evidence="7">
    <location>
        <begin position="45"/>
        <end position="54"/>
    </location>
</feature>
<reference evidence="9" key="1">
    <citation type="submission" date="2025-08" db="UniProtKB">
        <authorList>
            <consortium name="Ensembl"/>
        </authorList>
    </citation>
    <scope>IDENTIFICATION</scope>
</reference>
<protein>
    <recommendedName>
        <fullName evidence="8">Albumin domain-containing protein</fullName>
    </recommendedName>
</protein>
<evidence type="ECO:0000256" key="5">
    <source>
        <dbReference type="ARBA" id="ARBA00023157"/>
    </source>
</evidence>